<dbReference type="GO" id="GO:0032259">
    <property type="term" value="P:methylation"/>
    <property type="evidence" value="ECO:0007669"/>
    <property type="project" value="UniProtKB-KW"/>
</dbReference>
<evidence type="ECO:0000256" key="4">
    <source>
        <dbReference type="ARBA" id="ARBA00022603"/>
    </source>
</evidence>
<feature type="compositionally biased region" description="Polar residues" evidence="9">
    <location>
        <begin position="309"/>
        <end position="318"/>
    </location>
</feature>
<comment type="subcellular location">
    <subcellularLocation>
        <location evidence="2">Chromosome</location>
    </subcellularLocation>
    <subcellularLocation>
        <location evidence="1">Nucleus</location>
    </subcellularLocation>
</comment>
<organism evidence="11 12">
    <name type="scientific">Gonapodya prolifera (strain JEL478)</name>
    <name type="common">Monoblepharis prolifera</name>
    <dbReference type="NCBI Taxonomy" id="1344416"/>
    <lineage>
        <taxon>Eukaryota</taxon>
        <taxon>Fungi</taxon>
        <taxon>Fungi incertae sedis</taxon>
        <taxon>Chytridiomycota</taxon>
        <taxon>Chytridiomycota incertae sedis</taxon>
        <taxon>Monoblepharidomycetes</taxon>
        <taxon>Monoblepharidales</taxon>
        <taxon>Gonapodyaceae</taxon>
        <taxon>Gonapodya</taxon>
    </lineage>
</organism>
<evidence type="ECO:0000313" key="11">
    <source>
        <dbReference type="EMBL" id="KXS18254.1"/>
    </source>
</evidence>
<dbReference type="Gene3D" id="2.170.270.10">
    <property type="entry name" value="SET domain"/>
    <property type="match status" value="1"/>
</dbReference>
<keyword evidence="4" id="KW-0489">Methyltransferase</keyword>
<dbReference type="GO" id="GO:0005634">
    <property type="term" value="C:nucleus"/>
    <property type="evidence" value="ECO:0007669"/>
    <property type="project" value="UniProtKB-SubCell"/>
</dbReference>
<name>A0A139ANN6_GONPJ</name>
<evidence type="ECO:0000256" key="3">
    <source>
        <dbReference type="ARBA" id="ARBA00022454"/>
    </source>
</evidence>
<dbReference type="GO" id="GO:0005694">
    <property type="term" value="C:chromosome"/>
    <property type="evidence" value="ECO:0007669"/>
    <property type="project" value="UniProtKB-SubCell"/>
</dbReference>
<dbReference type="PROSITE" id="PS50280">
    <property type="entry name" value="SET"/>
    <property type="match status" value="1"/>
</dbReference>
<feature type="domain" description="SET" evidence="10">
    <location>
        <begin position="161"/>
        <end position="276"/>
    </location>
</feature>
<dbReference type="InterPro" id="IPR046341">
    <property type="entry name" value="SET_dom_sf"/>
</dbReference>
<dbReference type="Pfam" id="PF00856">
    <property type="entry name" value="SET"/>
    <property type="match status" value="1"/>
</dbReference>
<keyword evidence="6" id="KW-0949">S-adenosyl-L-methionine</keyword>
<evidence type="ECO:0000256" key="7">
    <source>
        <dbReference type="ARBA" id="ARBA00022853"/>
    </source>
</evidence>
<evidence type="ECO:0000256" key="9">
    <source>
        <dbReference type="SAM" id="MobiDB-lite"/>
    </source>
</evidence>
<evidence type="ECO:0000256" key="1">
    <source>
        <dbReference type="ARBA" id="ARBA00004123"/>
    </source>
</evidence>
<dbReference type="Proteomes" id="UP000070544">
    <property type="component" value="Unassembled WGS sequence"/>
</dbReference>
<feature type="compositionally biased region" description="Acidic residues" evidence="9">
    <location>
        <begin position="431"/>
        <end position="441"/>
    </location>
</feature>
<dbReference type="InterPro" id="IPR001214">
    <property type="entry name" value="SET_dom"/>
</dbReference>
<evidence type="ECO:0000256" key="5">
    <source>
        <dbReference type="ARBA" id="ARBA00022679"/>
    </source>
</evidence>
<evidence type="ECO:0000256" key="8">
    <source>
        <dbReference type="ARBA" id="ARBA00023242"/>
    </source>
</evidence>
<accession>A0A139ANN6</accession>
<dbReference type="EMBL" id="KQ965743">
    <property type="protein sequence ID" value="KXS18254.1"/>
    <property type="molecule type" value="Genomic_DNA"/>
</dbReference>
<reference evidence="11 12" key="1">
    <citation type="journal article" date="2015" name="Genome Biol. Evol.">
        <title>Phylogenomic analyses indicate that early fungi evolved digesting cell walls of algal ancestors of land plants.</title>
        <authorList>
            <person name="Chang Y."/>
            <person name="Wang S."/>
            <person name="Sekimoto S."/>
            <person name="Aerts A.L."/>
            <person name="Choi C."/>
            <person name="Clum A."/>
            <person name="LaButti K.M."/>
            <person name="Lindquist E.A."/>
            <person name="Yee Ngan C."/>
            <person name="Ohm R.A."/>
            <person name="Salamov A.A."/>
            <person name="Grigoriev I.V."/>
            <person name="Spatafora J.W."/>
            <person name="Berbee M.L."/>
        </authorList>
    </citation>
    <scope>NUCLEOTIDE SEQUENCE [LARGE SCALE GENOMIC DNA]</scope>
    <source>
        <strain evidence="11 12">JEL478</strain>
    </source>
</reference>
<dbReference type="CDD" id="cd10524">
    <property type="entry name" value="SET_Suv4-20-like"/>
    <property type="match status" value="1"/>
</dbReference>
<keyword evidence="12" id="KW-1185">Reference proteome</keyword>
<dbReference type="PANTHER" id="PTHR12977">
    <property type="entry name" value="SUPPRESSOR OF VARIEGATION 4-20-RELATED"/>
    <property type="match status" value="1"/>
</dbReference>
<sequence>MVDVDNVASSPSAKHGKSRKARESLDGSEISFRDLSDYDDVCCELFLDKALLGFRTYKMNPISNHQAWLLPDIDHLGHFRSLILPIVRMGMLGKRDLSWTTEHVIRALVDESWERNEQESEFISERVYGSFRKFMSIKSSKQMAQFREHVNRYLLMYHPQAGYEISRTYRYSRVSQKAEACILATRNWVPGEQINLCTGYIAILTEEDEDWLSDRDFSVITLSSKKASSLFLGPARFVNHDCEPNCVFTPQKRTNIIWFTVVRPIGRGEEITASYGDNYFGNENAECLCATCERLQRGGYRSREWSDDLMSQDQSRQSRGARLARASRPRQGVFSVKETFDRIMGTANMAKLSLGGELCITCGQVIDAREERDLGEEEGERTCVRCRRHRALFDQAWPERKSPGMQMAVELVEELAREYRMKRESPQATTEGEESSDMDEDVSFKPRSMLIPPTLATHDSLTGYCSGVFVVSTPVWGAITTKAVAGVGDAPVTMDYVKDKGFAPVLVEKTDEDEVDEDGELEVEIDAGVVEQVLRDVPGGIQVWGEF</sequence>
<evidence type="ECO:0000313" key="12">
    <source>
        <dbReference type="Proteomes" id="UP000070544"/>
    </source>
</evidence>
<gene>
    <name evidence="11" type="ORF">M427DRAFT_132992</name>
</gene>
<dbReference type="OrthoDB" id="6627536at2759"/>
<feature type="region of interest" description="Disordered" evidence="9">
    <location>
        <begin position="421"/>
        <end position="441"/>
    </location>
</feature>
<evidence type="ECO:0000259" key="10">
    <source>
        <dbReference type="PROSITE" id="PS50280"/>
    </source>
</evidence>
<keyword evidence="8" id="KW-0539">Nucleus</keyword>
<keyword evidence="7" id="KW-0156">Chromatin regulator</keyword>
<keyword evidence="5" id="KW-0808">Transferase</keyword>
<dbReference type="PANTHER" id="PTHR12977:SF4">
    <property type="entry name" value="HISTONE-LYSINE N-METHYLTRANSFERASE KMT5B"/>
    <property type="match status" value="1"/>
</dbReference>
<dbReference type="Gene3D" id="1.10.10.1700">
    <property type="entry name" value="Histone-lysine N-methyltransferase"/>
    <property type="match status" value="1"/>
</dbReference>
<feature type="region of interest" description="Disordered" evidence="9">
    <location>
        <begin position="306"/>
        <end position="326"/>
    </location>
</feature>
<evidence type="ECO:0000256" key="2">
    <source>
        <dbReference type="ARBA" id="ARBA00004286"/>
    </source>
</evidence>
<dbReference type="SMART" id="SM00317">
    <property type="entry name" value="SET"/>
    <property type="match status" value="1"/>
</dbReference>
<dbReference type="GO" id="GO:0042799">
    <property type="term" value="F:histone H4K20 methyltransferase activity"/>
    <property type="evidence" value="ECO:0007669"/>
    <property type="project" value="TreeGrafter"/>
</dbReference>
<feature type="region of interest" description="Disordered" evidence="9">
    <location>
        <begin position="1"/>
        <end position="21"/>
    </location>
</feature>
<protein>
    <recommendedName>
        <fullName evidence="10">SET domain-containing protein</fullName>
    </recommendedName>
</protein>
<dbReference type="InterPro" id="IPR039977">
    <property type="entry name" value="Suv4-20/Set9"/>
</dbReference>
<dbReference type="SUPFAM" id="SSF82199">
    <property type="entry name" value="SET domain"/>
    <property type="match status" value="1"/>
</dbReference>
<dbReference type="STRING" id="1344416.A0A139ANN6"/>
<evidence type="ECO:0000256" key="6">
    <source>
        <dbReference type="ARBA" id="ARBA00022691"/>
    </source>
</evidence>
<dbReference type="InterPro" id="IPR041938">
    <property type="entry name" value="Hist-Lys_N-MTase_N"/>
</dbReference>
<keyword evidence="3" id="KW-0158">Chromosome</keyword>
<dbReference type="AlphaFoldDB" id="A0A139ANN6"/>
<proteinExistence type="predicted"/>